<reference evidence="4" key="1">
    <citation type="submission" date="2006-12" db="EMBL/GenBank/DDBJ databases">
        <title>Complete sequence of Halorhodospira halophila SL1.</title>
        <authorList>
            <consortium name="US DOE Joint Genome Institute"/>
            <person name="Copeland A."/>
            <person name="Lucas S."/>
            <person name="Lapidus A."/>
            <person name="Barry K."/>
            <person name="Detter J.C."/>
            <person name="Glavina del Rio T."/>
            <person name="Hammon N."/>
            <person name="Israni S."/>
            <person name="Dalin E."/>
            <person name="Tice H."/>
            <person name="Pitluck S."/>
            <person name="Saunders E."/>
            <person name="Brettin T."/>
            <person name="Bruce D."/>
            <person name="Han C."/>
            <person name="Tapia R."/>
            <person name="Schmutz J."/>
            <person name="Larimer F."/>
            <person name="Land M."/>
            <person name="Hauser L."/>
            <person name="Kyrpides N."/>
            <person name="Mikhailova N."/>
            <person name="Hoff W."/>
            <person name="Richardson P."/>
        </authorList>
    </citation>
    <scope>NUCLEOTIDE SEQUENCE [LARGE SCALE GENOMIC DNA]</scope>
    <source>
        <strain evidence="4">DSM 244 / SL1</strain>
    </source>
</reference>
<dbReference type="Pfam" id="PF08239">
    <property type="entry name" value="SH3_3"/>
    <property type="match status" value="1"/>
</dbReference>
<feature type="domain" description="SH3b" evidence="2">
    <location>
        <begin position="24"/>
        <end position="84"/>
    </location>
</feature>
<dbReference type="Gene3D" id="2.30.30.40">
    <property type="entry name" value="SH3 Domains"/>
    <property type="match status" value="1"/>
</dbReference>
<evidence type="ECO:0000313" key="3">
    <source>
        <dbReference type="EMBL" id="ABM62652.1"/>
    </source>
</evidence>
<name>A1WY90_HALHL</name>
<reference evidence="3 4" key="2">
    <citation type="journal article" date="2013" name="Stand. Genomic Sci.">
        <title>Complete genome sequence of Halorhodospira halophila SL1.</title>
        <authorList>
            <person name="Challacombe J.F."/>
            <person name="Majid S."/>
            <person name="Deole R."/>
            <person name="Brettin T.S."/>
            <person name="Bruce D."/>
            <person name="Delano S.F."/>
            <person name="Detter J.C."/>
            <person name="Gleasner C.D."/>
            <person name="Han C.S."/>
            <person name="Misra M."/>
            <person name="Reitenga K.G."/>
            <person name="Mikhailova N."/>
            <person name="Woyke T."/>
            <person name="Pitluck S."/>
            <person name="Nolan M."/>
            <person name="Land M.L."/>
            <person name="Saunders E."/>
            <person name="Tapia R."/>
            <person name="Lapidus A."/>
            <person name="Ivanova N."/>
            <person name="Hoff W.D."/>
        </authorList>
    </citation>
    <scope>NUCLEOTIDE SEQUENCE [LARGE SCALE GENOMIC DNA]</scope>
    <source>
        <strain evidence="4">DSM 244 / SL1</strain>
    </source>
</reference>
<dbReference type="AlphaFoldDB" id="A1WY90"/>
<dbReference type="EMBL" id="CP000544">
    <property type="protein sequence ID" value="ABM62652.1"/>
    <property type="molecule type" value="Genomic_DNA"/>
</dbReference>
<dbReference type="OrthoDB" id="9790951at2"/>
<evidence type="ECO:0000259" key="2">
    <source>
        <dbReference type="SMART" id="SM00287"/>
    </source>
</evidence>
<dbReference type="eggNOG" id="COG3103">
    <property type="taxonomic scope" value="Bacteria"/>
</dbReference>
<protein>
    <recommendedName>
        <fullName evidence="2">SH3b domain-containing protein</fullName>
    </recommendedName>
</protein>
<dbReference type="SMART" id="SM00287">
    <property type="entry name" value="SH3b"/>
    <property type="match status" value="1"/>
</dbReference>
<feature type="region of interest" description="Disordered" evidence="1">
    <location>
        <begin position="88"/>
        <end position="131"/>
    </location>
</feature>
<evidence type="ECO:0000313" key="4">
    <source>
        <dbReference type="Proteomes" id="UP000000647"/>
    </source>
</evidence>
<organism evidence="3 4">
    <name type="scientific">Halorhodospira halophila (strain DSM 244 / SL1)</name>
    <name type="common">Ectothiorhodospira halophila (strain DSM 244 / SL1)</name>
    <dbReference type="NCBI Taxonomy" id="349124"/>
    <lineage>
        <taxon>Bacteria</taxon>
        <taxon>Pseudomonadati</taxon>
        <taxon>Pseudomonadota</taxon>
        <taxon>Gammaproteobacteria</taxon>
        <taxon>Chromatiales</taxon>
        <taxon>Ectothiorhodospiraceae</taxon>
        <taxon>Halorhodospira</taxon>
    </lineage>
</organism>
<evidence type="ECO:0000256" key="1">
    <source>
        <dbReference type="SAM" id="MobiDB-lite"/>
    </source>
</evidence>
<dbReference type="Proteomes" id="UP000000647">
    <property type="component" value="Chromosome"/>
</dbReference>
<dbReference type="STRING" id="349124.Hhal_1888"/>
<dbReference type="KEGG" id="hha:Hhal_1888"/>
<proteinExistence type="predicted"/>
<accession>A1WY90</accession>
<keyword evidence="4" id="KW-1185">Reference proteome</keyword>
<dbReference type="InterPro" id="IPR003646">
    <property type="entry name" value="SH3-like_bac-type"/>
</dbReference>
<dbReference type="HOGENOM" id="CLU_1649763_0_0_6"/>
<dbReference type="RefSeq" id="WP_011814674.1">
    <property type="nucleotide sequence ID" value="NC_008789.1"/>
</dbReference>
<sequence length="160" mass="18061">MRRSQWHWLILPLGLVLASAASGEDLLFVQSEQGEVYAEASLDAEVVRRVPRGTELEQLASEGVWYRVRHDGEEGWVSRLVVATQPPMERDSILDGEAPDIDDSRRRSSEVASAAAARGLTPEQRERLSDRDMADYRALAELEEQAVDEDELRAFREALR</sequence>
<gene>
    <name evidence="3" type="ordered locus">Hhal_1888</name>
</gene>